<dbReference type="AlphaFoldDB" id="A0AAE8M206"/>
<organism evidence="2 3">
    <name type="scientific">Fusarium torulosum</name>
    <dbReference type="NCBI Taxonomy" id="33205"/>
    <lineage>
        <taxon>Eukaryota</taxon>
        <taxon>Fungi</taxon>
        <taxon>Dikarya</taxon>
        <taxon>Ascomycota</taxon>
        <taxon>Pezizomycotina</taxon>
        <taxon>Sordariomycetes</taxon>
        <taxon>Hypocreomycetidae</taxon>
        <taxon>Hypocreales</taxon>
        <taxon>Nectriaceae</taxon>
        <taxon>Fusarium</taxon>
    </lineage>
</organism>
<proteinExistence type="predicted"/>
<evidence type="ECO:0000313" key="2">
    <source>
        <dbReference type="EMBL" id="SPJ72830.1"/>
    </source>
</evidence>
<keyword evidence="3" id="KW-1185">Reference proteome</keyword>
<feature type="compositionally biased region" description="Polar residues" evidence="1">
    <location>
        <begin position="651"/>
        <end position="662"/>
    </location>
</feature>
<sequence>MGSDKKSSKKKKEASREYSMELGTEKTFPNMRKSSVRQGTQDSDESWLRFYLADNTPTPMPKGKHAIRSQSQESDVISFISPEKLKIKPARELSVANIKSKGTGPHDNKFAKAQGNYREPSLRRGSGMPYDTPDAFRKITTTEIADNGHDGAQSTESVAGPSSQNPQPSSGQKPNGNDPYEIGRPKAQRGDLNPVGHRPLAAVKKTAPVQDPAPPRHTNKKNDDEKKQNKATGNQKPEKLEDPVTRPSDYIADEKESILKICLTLKDIFISHPPNCQEKEFWEDVTYKLPIHSQYKNSWRTLRLMVNGLCRPRRNGLRDGTLDKSTNTGAELHTLIDQWNEVYARRFCRENRGFLDFADERPAQEPLNVPKPATPQCEPETSVKDFDNKIWPAVKEILIPFAESKILEVVENKLQERMEELELLIRPPVLKGNSSPETFHTYLNYLRGRIHAAGKNSPSIRKSEAVISLIADLLPGMEMNLRKQLGHGQVGNVEEHDGSSGMSNNEGHDESHEDAEDVEDDVSCYQPSILDSIEPRTPIVTPRVTAQLKVYESRYVEAFRAAEAQQKAEYEALQSLDDNGHEGNVLADDTKGLVIRNKLTDLAGANPSAPNTPERPARKKQCLEENQLGSSPPFSSISPEFPSIEQLFSSSMDRESSAITQPSPAPARSSFGTIHKRKTLHGSVENAGPTPKATMHAQESPGLFVTPDPSLSGQSDKVFKFKKSVSRSVVPGKKRASENERHAEVSRFREETAEYQALSPTEREIMMYRAIRDMRGQ</sequence>
<feature type="compositionally biased region" description="Low complexity" evidence="1">
    <location>
        <begin position="160"/>
        <end position="175"/>
    </location>
</feature>
<feature type="region of interest" description="Disordered" evidence="1">
    <location>
        <begin position="1"/>
        <end position="73"/>
    </location>
</feature>
<protein>
    <submittedName>
        <fullName evidence="2">Uncharacterized protein</fullName>
    </submittedName>
</protein>
<reference evidence="2" key="1">
    <citation type="submission" date="2018-03" db="EMBL/GenBank/DDBJ databases">
        <authorList>
            <person name="Guldener U."/>
        </authorList>
    </citation>
    <scope>NUCLEOTIDE SEQUENCE</scope>
</reference>
<feature type="region of interest" description="Disordered" evidence="1">
    <location>
        <begin position="651"/>
        <end position="711"/>
    </location>
</feature>
<feature type="region of interest" description="Disordered" evidence="1">
    <location>
        <begin position="490"/>
        <end position="519"/>
    </location>
</feature>
<dbReference type="Proteomes" id="UP001187734">
    <property type="component" value="Unassembled WGS sequence"/>
</dbReference>
<feature type="compositionally biased region" description="Polar residues" evidence="1">
    <location>
        <begin position="32"/>
        <end position="41"/>
    </location>
</feature>
<accession>A0AAE8M206</accession>
<feature type="region of interest" description="Disordered" evidence="1">
    <location>
        <begin position="96"/>
        <end position="249"/>
    </location>
</feature>
<gene>
    <name evidence="2" type="ORF">FTOL_02559</name>
</gene>
<dbReference type="EMBL" id="ONZP01000080">
    <property type="protein sequence ID" value="SPJ72830.1"/>
    <property type="molecule type" value="Genomic_DNA"/>
</dbReference>
<evidence type="ECO:0000313" key="3">
    <source>
        <dbReference type="Proteomes" id="UP001187734"/>
    </source>
</evidence>
<comment type="caution">
    <text evidence="2">The sequence shown here is derived from an EMBL/GenBank/DDBJ whole genome shotgun (WGS) entry which is preliminary data.</text>
</comment>
<name>A0AAE8M206_9HYPO</name>
<evidence type="ECO:0000256" key="1">
    <source>
        <dbReference type="SAM" id="MobiDB-lite"/>
    </source>
</evidence>